<proteinExistence type="predicted"/>
<gene>
    <name evidence="1" type="ORF">AVEN_81109_1</name>
</gene>
<evidence type="ECO:0000313" key="2">
    <source>
        <dbReference type="Proteomes" id="UP000499080"/>
    </source>
</evidence>
<organism evidence="1 2">
    <name type="scientific">Araneus ventricosus</name>
    <name type="common">Orbweaver spider</name>
    <name type="synonym">Epeira ventricosa</name>
    <dbReference type="NCBI Taxonomy" id="182803"/>
    <lineage>
        <taxon>Eukaryota</taxon>
        <taxon>Metazoa</taxon>
        <taxon>Ecdysozoa</taxon>
        <taxon>Arthropoda</taxon>
        <taxon>Chelicerata</taxon>
        <taxon>Arachnida</taxon>
        <taxon>Araneae</taxon>
        <taxon>Araneomorphae</taxon>
        <taxon>Entelegynae</taxon>
        <taxon>Araneoidea</taxon>
        <taxon>Araneidae</taxon>
        <taxon>Araneus</taxon>
    </lineage>
</organism>
<evidence type="ECO:0000313" key="1">
    <source>
        <dbReference type="EMBL" id="GBM20134.1"/>
    </source>
</evidence>
<dbReference type="EMBL" id="BGPR01000437">
    <property type="protein sequence ID" value="GBM20134.1"/>
    <property type="molecule type" value="Genomic_DNA"/>
</dbReference>
<dbReference type="AlphaFoldDB" id="A0A4Y2DWV7"/>
<accession>A0A4Y2DWV7</accession>
<name>A0A4Y2DWV7_ARAVE</name>
<keyword evidence="2" id="KW-1185">Reference proteome</keyword>
<dbReference type="Proteomes" id="UP000499080">
    <property type="component" value="Unassembled WGS sequence"/>
</dbReference>
<sequence>MCFPAYFININLHSPLSRVDCLVPYTTETWTHWCQKRDSVCGGIRDLRRRWSDNADLLVLLAEMKKSVWKGTEEMKKVTEVMKKGQEEIRRGRKK</sequence>
<reference evidence="1 2" key="1">
    <citation type="journal article" date="2019" name="Sci. Rep.">
        <title>Orb-weaving spider Araneus ventricosus genome elucidates the spidroin gene catalogue.</title>
        <authorList>
            <person name="Kono N."/>
            <person name="Nakamura H."/>
            <person name="Ohtoshi R."/>
            <person name="Moran D.A.P."/>
            <person name="Shinohara A."/>
            <person name="Yoshida Y."/>
            <person name="Fujiwara M."/>
            <person name="Mori M."/>
            <person name="Tomita M."/>
            <person name="Arakawa K."/>
        </authorList>
    </citation>
    <scope>NUCLEOTIDE SEQUENCE [LARGE SCALE GENOMIC DNA]</scope>
</reference>
<comment type="caution">
    <text evidence="1">The sequence shown here is derived from an EMBL/GenBank/DDBJ whole genome shotgun (WGS) entry which is preliminary data.</text>
</comment>
<protein>
    <submittedName>
        <fullName evidence="1">Uncharacterized protein</fullName>
    </submittedName>
</protein>